<feature type="domain" description="FAD/NAD(P)-binding" evidence="3">
    <location>
        <begin position="1"/>
        <end position="146"/>
    </location>
</feature>
<keyword evidence="1" id="KW-0285">Flavoprotein</keyword>
<evidence type="ECO:0000313" key="5">
    <source>
        <dbReference type="Proteomes" id="UP000287188"/>
    </source>
</evidence>
<keyword evidence="2" id="KW-0560">Oxidoreductase</keyword>
<evidence type="ECO:0000313" key="4">
    <source>
        <dbReference type="EMBL" id="GCE24481.1"/>
    </source>
</evidence>
<dbReference type="OrthoDB" id="166296at2"/>
<protein>
    <recommendedName>
        <fullName evidence="3">FAD/NAD(P)-binding domain-containing protein</fullName>
    </recommendedName>
</protein>
<keyword evidence="5" id="KW-1185">Reference proteome</keyword>
<gene>
    <name evidence="4" type="ORF">KDK_82810</name>
</gene>
<dbReference type="Gene3D" id="3.50.50.60">
    <property type="entry name" value="FAD/NAD(P)-binding domain"/>
    <property type="match status" value="2"/>
</dbReference>
<dbReference type="InterPro" id="IPR023753">
    <property type="entry name" value="FAD/NAD-binding_dom"/>
</dbReference>
<dbReference type="PRINTS" id="PR00469">
    <property type="entry name" value="PNDRDTASEII"/>
</dbReference>
<evidence type="ECO:0000259" key="3">
    <source>
        <dbReference type="Pfam" id="PF07992"/>
    </source>
</evidence>
<dbReference type="InterPro" id="IPR036188">
    <property type="entry name" value="FAD/NAD-bd_sf"/>
</dbReference>
<dbReference type="SUPFAM" id="SSF51905">
    <property type="entry name" value="FAD/NAD(P)-binding domain"/>
    <property type="match status" value="1"/>
</dbReference>
<evidence type="ECO:0000256" key="1">
    <source>
        <dbReference type="ARBA" id="ARBA00022630"/>
    </source>
</evidence>
<proteinExistence type="predicted"/>
<dbReference type="AlphaFoldDB" id="A0A402AZG1"/>
<reference evidence="5" key="1">
    <citation type="submission" date="2018-12" db="EMBL/GenBank/DDBJ databases">
        <title>Tengunoibacter tsumagoiensis gen. nov., sp. nov., Dictyobacter kobayashii sp. nov., D. alpinus sp. nov., and D. joshuensis sp. nov. and description of Dictyobacteraceae fam. nov. within the order Ktedonobacterales isolated from Tengu-no-mugimeshi.</title>
        <authorList>
            <person name="Wang C.M."/>
            <person name="Zheng Y."/>
            <person name="Sakai Y."/>
            <person name="Toyoda A."/>
            <person name="Minakuchi Y."/>
            <person name="Abe K."/>
            <person name="Yokota A."/>
            <person name="Yabe S."/>
        </authorList>
    </citation>
    <scope>NUCLEOTIDE SEQUENCE [LARGE SCALE GENOMIC DNA]</scope>
    <source>
        <strain evidence="5">Uno11</strain>
    </source>
</reference>
<evidence type="ECO:0000256" key="2">
    <source>
        <dbReference type="ARBA" id="ARBA00023002"/>
    </source>
</evidence>
<name>A0A402AZG1_9CHLR</name>
<dbReference type="InterPro" id="IPR050097">
    <property type="entry name" value="Ferredoxin-NADP_redctase_2"/>
</dbReference>
<dbReference type="Pfam" id="PF07992">
    <property type="entry name" value="Pyr_redox_2"/>
    <property type="match status" value="1"/>
</dbReference>
<comment type="caution">
    <text evidence="4">The sequence shown here is derived from an EMBL/GenBank/DDBJ whole genome shotgun (WGS) entry which is preliminary data.</text>
</comment>
<sequence length="164" mass="17395">MVVGGGNSAVEEAVFLTRFSPQVTILVRGDRLSASKLAIDKALSTPAIKVRYNIEIVEFKGENNRFTTLVVKDIKTGKQEELHPAAAFIFIGLQPNNEPFSTTVATNAQGFVRTGSDFQTTIEGIFAAGDVRAGSTKQLVSAAGEGAAAAIAIRQHLNTHHAGE</sequence>
<dbReference type="EMBL" id="BIFS01000002">
    <property type="protein sequence ID" value="GCE24481.1"/>
    <property type="molecule type" value="Genomic_DNA"/>
</dbReference>
<dbReference type="GO" id="GO:0016491">
    <property type="term" value="F:oxidoreductase activity"/>
    <property type="evidence" value="ECO:0007669"/>
    <property type="project" value="UniProtKB-KW"/>
</dbReference>
<dbReference type="Proteomes" id="UP000287188">
    <property type="component" value="Unassembled WGS sequence"/>
</dbReference>
<dbReference type="PANTHER" id="PTHR48105">
    <property type="entry name" value="THIOREDOXIN REDUCTASE 1-RELATED-RELATED"/>
    <property type="match status" value="1"/>
</dbReference>
<organism evidence="4 5">
    <name type="scientific">Dictyobacter kobayashii</name>
    <dbReference type="NCBI Taxonomy" id="2014872"/>
    <lineage>
        <taxon>Bacteria</taxon>
        <taxon>Bacillati</taxon>
        <taxon>Chloroflexota</taxon>
        <taxon>Ktedonobacteria</taxon>
        <taxon>Ktedonobacterales</taxon>
        <taxon>Dictyobacteraceae</taxon>
        <taxon>Dictyobacter</taxon>
    </lineage>
</organism>
<accession>A0A402AZG1</accession>